<dbReference type="Pfam" id="PF20131">
    <property type="entry name" value="MC3"/>
    <property type="match status" value="1"/>
</dbReference>
<reference evidence="1" key="1">
    <citation type="submission" date="2019-11" db="EMBL/GenBank/DDBJ databases">
        <title>Characterization of Clostridium perfringens isolates from swine manure treated agricultural soils.</title>
        <authorList>
            <person name="Wushke S.T."/>
        </authorList>
    </citation>
    <scope>NUCLEOTIDE SEQUENCE</scope>
    <source>
        <strain evidence="1">V2</strain>
    </source>
</reference>
<dbReference type="Proteomes" id="UP000481454">
    <property type="component" value="Unassembled WGS sequence"/>
</dbReference>
<dbReference type="EMBL" id="JAALLZ010000003">
    <property type="protein sequence ID" value="NGU30433.1"/>
    <property type="molecule type" value="Genomic_DNA"/>
</dbReference>
<sequence length="164" mass="19065">MSIKNIEILSMNSHFYALLFRAFLSGYDKPCEIRILFMALPILLYSDSRKKLLSVNKTSRIESLFNKPKDMENNEKISGKSDLAGYIKRFEDVKGLSKKAIIILYSQDKISLEENKVFLISDPINHLNYKGEIKNWIRAAYYLGIIFSKTNEDHLNYFLGVDRI</sequence>
<accession>A0AAP6WMC9</accession>
<dbReference type="EMBL" id="WNVM01000004">
    <property type="protein sequence ID" value="MDZ5008888.1"/>
    <property type="molecule type" value="Genomic_DNA"/>
</dbReference>
<name>A0AAP6WMC9_CLOPF</name>
<dbReference type="Proteomes" id="UP001292368">
    <property type="component" value="Unassembled WGS sequence"/>
</dbReference>
<evidence type="ECO:0000313" key="3">
    <source>
        <dbReference type="Proteomes" id="UP000481454"/>
    </source>
</evidence>
<proteinExistence type="predicted"/>
<gene>
    <name evidence="2" type="ORF">G6Z34_09950</name>
    <name evidence="1" type="ORF">GNF77_08125</name>
</gene>
<dbReference type="InterPro" id="IPR045390">
    <property type="entry name" value="ABC-3C_MC3"/>
</dbReference>
<reference evidence="2 3" key="2">
    <citation type="submission" date="2020-02" db="EMBL/GenBank/DDBJ databases">
        <title>Genomic Insights into the Phylogeny and Genetic Plasticity of the Human and Animal Enteric Pathogen Clostridium perfringens.</title>
        <authorList>
            <person name="Feng Y."/>
            <person name="Hu Y."/>
        </authorList>
    </citation>
    <scope>NUCLEOTIDE SEQUENCE [LARGE SCALE GENOMIC DNA]</scope>
    <source>
        <strain evidence="2 3">CP-40</strain>
    </source>
</reference>
<evidence type="ECO:0000313" key="1">
    <source>
        <dbReference type="EMBL" id="MDZ5008888.1"/>
    </source>
</evidence>
<protein>
    <submittedName>
        <fullName evidence="2">Uncharacterized protein</fullName>
    </submittedName>
</protein>
<evidence type="ECO:0000313" key="2">
    <source>
        <dbReference type="EMBL" id="NGU30433.1"/>
    </source>
</evidence>
<comment type="caution">
    <text evidence="2">The sequence shown here is derived from an EMBL/GenBank/DDBJ whole genome shotgun (WGS) entry which is preliminary data.</text>
</comment>
<dbReference type="AlphaFoldDB" id="A0AAP6WMC9"/>
<organism evidence="2 3">
    <name type="scientific">Clostridium perfringens</name>
    <dbReference type="NCBI Taxonomy" id="1502"/>
    <lineage>
        <taxon>Bacteria</taxon>
        <taxon>Bacillati</taxon>
        <taxon>Bacillota</taxon>
        <taxon>Clostridia</taxon>
        <taxon>Eubacteriales</taxon>
        <taxon>Clostridiaceae</taxon>
        <taxon>Clostridium</taxon>
    </lineage>
</organism>
<dbReference type="RefSeq" id="WP_003455442.1">
    <property type="nucleotide sequence ID" value="NZ_CATNWT010000001.1"/>
</dbReference>